<dbReference type="PANTHER" id="PTHR48090:SF7">
    <property type="entry name" value="RFBJ PROTEIN"/>
    <property type="match status" value="1"/>
</dbReference>
<dbReference type="Gene3D" id="3.90.550.10">
    <property type="entry name" value="Spore Coat Polysaccharide Biosynthesis Protein SpsA, Chain A"/>
    <property type="match status" value="1"/>
</dbReference>
<evidence type="ECO:0000313" key="2">
    <source>
        <dbReference type="EMBL" id="SVB34639.1"/>
    </source>
</evidence>
<dbReference type="SUPFAM" id="SSF53448">
    <property type="entry name" value="Nucleotide-diphospho-sugar transferases"/>
    <property type="match status" value="1"/>
</dbReference>
<organism evidence="2">
    <name type="scientific">marine metagenome</name>
    <dbReference type="NCBI Taxonomy" id="408172"/>
    <lineage>
        <taxon>unclassified sequences</taxon>
        <taxon>metagenomes</taxon>
        <taxon>ecological metagenomes</taxon>
    </lineage>
</organism>
<dbReference type="CDD" id="cd04179">
    <property type="entry name" value="DPM_DPG-synthase_like"/>
    <property type="match status" value="1"/>
</dbReference>
<protein>
    <recommendedName>
        <fullName evidence="1">Glycosyltransferase 2-like domain-containing protein</fullName>
    </recommendedName>
</protein>
<name>A0A382D935_9ZZZZ</name>
<reference evidence="2" key="1">
    <citation type="submission" date="2018-05" db="EMBL/GenBank/DDBJ databases">
        <authorList>
            <person name="Lanie J.A."/>
            <person name="Ng W.-L."/>
            <person name="Kazmierczak K.M."/>
            <person name="Andrzejewski T.M."/>
            <person name="Davidsen T.M."/>
            <person name="Wayne K.J."/>
            <person name="Tettelin H."/>
            <person name="Glass J.I."/>
            <person name="Rusch D."/>
            <person name="Podicherti R."/>
            <person name="Tsui H.-C.T."/>
            <person name="Winkler M.E."/>
        </authorList>
    </citation>
    <scope>NUCLEOTIDE SEQUENCE</scope>
</reference>
<evidence type="ECO:0000259" key="1">
    <source>
        <dbReference type="Pfam" id="PF00535"/>
    </source>
</evidence>
<dbReference type="PANTHER" id="PTHR48090">
    <property type="entry name" value="UNDECAPRENYL-PHOSPHATE 4-DEOXY-4-FORMAMIDO-L-ARABINOSE TRANSFERASE-RELATED"/>
    <property type="match status" value="1"/>
</dbReference>
<dbReference type="InterPro" id="IPR001173">
    <property type="entry name" value="Glyco_trans_2-like"/>
</dbReference>
<feature type="domain" description="Glycosyltransferase 2-like" evidence="1">
    <location>
        <begin position="2"/>
        <end position="73"/>
    </location>
</feature>
<accession>A0A382D935</accession>
<dbReference type="Pfam" id="PF00535">
    <property type="entry name" value="Glycos_transf_2"/>
    <property type="match status" value="1"/>
</dbReference>
<dbReference type="AlphaFoldDB" id="A0A382D935"/>
<dbReference type="EMBL" id="UINC01038117">
    <property type="protein sequence ID" value="SVB34639.1"/>
    <property type="molecule type" value="Genomic_DNA"/>
</dbReference>
<gene>
    <name evidence="2" type="ORF">METZ01_LOCUS187493</name>
</gene>
<dbReference type="InterPro" id="IPR029044">
    <property type="entry name" value="Nucleotide-diphossugar_trans"/>
</dbReference>
<proteinExistence type="predicted"/>
<feature type="non-terminal residue" evidence="2">
    <location>
        <position position="1"/>
    </location>
</feature>
<sequence>NIIKHDKNMGKGASVISGLAHVKYNYVITQDADLEYYPEDYYRLVEAMNLSKVEVVYGSRWLEKPLEWSMHYLVNQMISLFANVFNGIFITDMPTCYKLMPTTLLESLNLQSNGFGIDAEITAKLARNNISIKEIPIKYSKRGKQSGKKLRLRDGLVAAWTCFRYSFIEK</sequence>
<dbReference type="InterPro" id="IPR050256">
    <property type="entry name" value="Glycosyltransferase_2"/>
</dbReference>